<proteinExistence type="predicted"/>
<reference evidence="2" key="1">
    <citation type="submission" date="2010-03" db="EMBL/GenBank/DDBJ databases">
        <title>Annotation of Blastomyces dermatitidis strain ATCC 18188.</title>
        <authorList>
            <consortium name="The Broad Institute Genome Sequencing Platform"/>
            <consortium name="Broad Institute Genome Sequencing Center for Infectious Disease."/>
            <person name="Cuomo C."/>
            <person name="Klein B."/>
            <person name="Sullivan T."/>
            <person name="Heitman J."/>
            <person name="Young S."/>
            <person name="Zeng Q."/>
            <person name="Gargeya S."/>
            <person name="Alvarado L."/>
            <person name="Berlin A.M."/>
            <person name="Chapman S.B."/>
            <person name="Chen Z."/>
            <person name="Freedman E."/>
            <person name="Gellesch M."/>
            <person name="Goldberg J."/>
            <person name="Griggs A."/>
            <person name="Gujja S."/>
            <person name="Heilman E."/>
            <person name="Heiman D."/>
            <person name="Howarth C."/>
            <person name="Mehta T."/>
            <person name="Neiman D."/>
            <person name="Pearson M."/>
            <person name="Roberts A."/>
            <person name="Saif S."/>
            <person name="Shea T."/>
            <person name="Shenoy N."/>
            <person name="Sisk P."/>
            <person name="Stolte C."/>
            <person name="Sykes S."/>
            <person name="White J."/>
            <person name="Yandava C."/>
            <person name="Haas B."/>
            <person name="Nusbaum C."/>
            <person name="Birren B."/>
        </authorList>
    </citation>
    <scope>NUCLEOTIDE SEQUENCE [LARGE SCALE GENOMIC DNA]</scope>
    <source>
        <strain evidence="2">ATCC 18188</strain>
    </source>
</reference>
<name>F2T4C5_AJEDA</name>
<sequence>MASNAAGVKPEDPENYEGRVFTEALEAVKLHSGYLYSSWGRTVEDENDIVWLVAWKDATSSVPLSQISSILAPSSAPITIHTTLTPPVHLKDLTTTPIVELAILPFPSALPFEQKSFIESSLSNLRTALLGICPSDDEEDDPTTKEHHQHHHQHQHHQHQHQHHHEAQKPSSSPSRTKLAKQGPPGWLSLGWVERPRTVEHADSPSGEAELTILVIGWESIQEHEAAMGTDDFEKAFAPVRAKMLPGIKVLEMRYVRFGEEEGSPRTRGEERWGGKGEGEGEGRSVGNEHV</sequence>
<feature type="compositionally biased region" description="Basic residues" evidence="1">
    <location>
        <begin position="147"/>
        <end position="166"/>
    </location>
</feature>
<dbReference type="HOGENOM" id="CLU_081631_1_0_1"/>
<gene>
    <name evidence="2" type="ORF">BDDG_00721</name>
</gene>
<organism evidence="2">
    <name type="scientific">Ajellomyces dermatitidis (strain ATCC 18188 / CBS 674.68)</name>
    <name type="common">Blastomyces dermatitidis</name>
    <dbReference type="NCBI Taxonomy" id="653446"/>
    <lineage>
        <taxon>Eukaryota</taxon>
        <taxon>Fungi</taxon>
        <taxon>Dikarya</taxon>
        <taxon>Ascomycota</taxon>
        <taxon>Pezizomycotina</taxon>
        <taxon>Eurotiomycetes</taxon>
        <taxon>Eurotiomycetidae</taxon>
        <taxon>Onygenales</taxon>
        <taxon>Ajellomycetaceae</taxon>
        <taxon>Blastomyces</taxon>
    </lineage>
</organism>
<dbReference type="OrthoDB" id="3830579at2759"/>
<dbReference type="AlphaFoldDB" id="F2T4C5"/>
<dbReference type="EMBL" id="GG749408">
    <property type="protein sequence ID" value="EGE77784.1"/>
    <property type="molecule type" value="Genomic_DNA"/>
</dbReference>
<protein>
    <submittedName>
        <fullName evidence="2">Uncharacterized protein</fullName>
    </submittedName>
</protein>
<accession>F2T4C5</accession>
<evidence type="ECO:0000256" key="1">
    <source>
        <dbReference type="SAM" id="MobiDB-lite"/>
    </source>
</evidence>
<evidence type="ECO:0000313" key="2">
    <source>
        <dbReference type="EMBL" id="EGE77784.1"/>
    </source>
</evidence>
<dbReference type="Gene3D" id="3.30.70.100">
    <property type="match status" value="1"/>
</dbReference>
<dbReference type="Proteomes" id="UP000007802">
    <property type="component" value="Unassembled WGS sequence"/>
</dbReference>
<feature type="region of interest" description="Disordered" evidence="1">
    <location>
        <begin position="261"/>
        <end position="291"/>
    </location>
</feature>
<feature type="region of interest" description="Disordered" evidence="1">
    <location>
        <begin position="136"/>
        <end position="191"/>
    </location>
</feature>